<keyword evidence="4" id="KW-1185">Reference proteome</keyword>
<dbReference type="InterPro" id="IPR057227">
    <property type="entry name" value="DUF7905"/>
</dbReference>
<evidence type="ECO:0000313" key="4">
    <source>
        <dbReference type="Proteomes" id="UP000316270"/>
    </source>
</evidence>
<accession>A0A517LFC3</accession>
<feature type="region of interest" description="Disordered" evidence="1">
    <location>
        <begin position="775"/>
        <end position="827"/>
    </location>
</feature>
<dbReference type="Pfam" id="PF25482">
    <property type="entry name" value="DUF7905"/>
    <property type="match status" value="1"/>
</dbReference>
<evidence type="ECO:0000256" key="1">
    <source>
        <dbReference type="SAM" id="MobiDB-lite"/>
    </source>
</evidence>
<feature type="domain" description="DUF7905" evidence="2">
    <location>
        <begin position="413"/>
        <end position="736"/>
    </location>
</feature>
<dbReference type="EMBL" id="CP042195">
    <property type="protein sequence ID" value="QDS74345.1"/>
    <property type="molecule type" value="Genomic_DNA"/>
</dbReference>
<evidence type="ECO:0000259" key="2">
    <source>
        <dbReference type="Pfam" id="PF25482"/>
    </source>
</evidence>
<organism evidence="3 4">
    <name type="scientific">Venturia effusa</name>
    <dbReference type="NCBI Taxonomy" id="50376"/>
    <lineage>
        <taxon>Eukaryota</taxon>
        <taxon>Fungi</taxon>
        <taxon>Dikarya</taxon>
        <taxon>Ascomycota</taxon>
        <taxon>Pezizomycotina</taxon>
        <taxon>Dothideomycetes</taxon>
        <taxon>Pleosporomycetidae</taxon>
        <taxon>Venturiales</taxon>
        <taxon>Venturiaceae</taxon>
        <taxon>Venturia</taxon>
    </lineage>
</organism>
<dbReference type="Proteomes" id="UP000316270">
    <property type="component" value="Chromosome 11"/>
</dbReference>
<proteinExistence type="predicted"/>
<sequence length="878" mass="99543">MLGGGKGVFKGPRACNWCHEKGRHLIKTCPRLKEDKKLGLVCGCRPIPHLKSDPKCPGSRGTTRTTTTSSLINLNSSTPPPAMAPRNAPSRARRPAKEIITNPDVEDENHTLTHAAFREEKRPDATFRFPQGFDAFKNPSDNAMIEQIASRTGSNLVPEAVGDTMGVKIFGNRDQCEDARSQLRAWSSARDRAVRTRTVAFPTVGGYNEVKEGHARDKAAIAESRKKYRADCDTTAFESKKFAHAIILEYKRCDWMDGKILGTFMEALDPIRMDHRCHITYMDNLPVPDAENGNKEGYRTGQGFFLCGNKKHLMDAAVERLKNLDKQINARNIEAPQFFLVKPVAYPLDYNAYVIDHRMYETPQLFGRKSVRTDHIMHLKAASTCAADFLPPTESSVRSISELDSGAIRMGSRHLASLNIQYIDIWLTAMLERLRCWQGYLEMRILIGTCAFEIYVKNVHEYSLRDFEEMVEQRNAEAEGIDAFMTTEIGDLETEAALLDRFFNAKDTLMYKDHVPGREIFPLCTAIFNMKSPWNSNETLRLKAVFKENGYGDYLLDTHQWELLESDKETAKKMVDIKLVDLKHSFTSTGISLAAGRFVTESQKAKLASWSLYERFLHKISVIPENAKSDVKDRPIFDFEDNNSRGGVRLLSLEQRKSYIFEIYQGPGRGYHVELFSFQMPGARKHEHFPQVEQRWGVQLWHPSWDTLFYDHQVLEIAMRANWEPAEWQFFPPASEDINDWQDVVGMEFEVGTGYQNMLDAVDIVEKIIRGESSLSSPPLAKKQKQKHTNHPIPAQTIDPKNPIPDTKNHPAATSNKKNPKHRDRRPDQRIYQAHAVAVAQGKPTGAAADLTGLEIEHVPVDETQLTGAARELAGLYM</sequence>
<reference evidence="3 4" key="1">
    <citation type="submission" date="2019-07" db="EMBL/GenBank/DDBJ databases">
        <title>Finished genome of Venturia effusa.</title>
        <authorList>
            <person name="Young C.A."/>
            <person name="Cox M.P."/>
            <person name="Ganley A.R.D."/>
            <person name="David W.J."/>
        </authorList>
    </citation>
    <scope>NUCLEOTIDE SEQUENCE [LARGE SCALE GENOMIC DNA]</scope>
    <source>
        <strain evidence="4">albino</strain>
    </source>
</reference>
<protein>
    <recommendedName>
        <fullName evidence="2">DUF7905 domain-containing protein</fullName>
    </recommendedName>
</protein>
<gene>
    <name evidence="3" type="ORF">FKW77_004620</name>
</gene>
<name>A0A517LFC3_9PEZI</name>
<dbReference type="OrthoDB" id="4739136at2759"/>
<dbReference type="STRING" id="50376.A0A517LFC3"/>
<evidence type="ECO:0000313" key="3">
    <source>
        <dbReference type="EMBL" id="QDS74345.1"/>
    </source>
</evidence>
<dbReference type="AlphaFoldDB" id="A0A517LFC3"/>